<evidence type="ECO:0000313" key="2">
    <source>
        <dbReference type="Proteomes" id="UP000814033"/>
    </source>
</evidence>
<sequence length="1039" mass="112630">MASTADIAQALASTLNPDPNIRIAAELHLSELLTNPQSALSLSQLISVQDAEISIRQSASIVLRKYVKEHWSPFFSQFRGNAPPVEIKEHIRAAIFQALSDSNRKIRTLSAHTLSTIANSDWPDEYPDLLTSLIRLLGSGSPDSTHGAMQVFTDFIRSDLTEDQILPVMRELLPVLLAILGGNEQHSALTRSRTVSVFRQCVEALFMVKGQHPEAVKEASASVLPVWLDAFRTLLNIDPRQDVSGENWDGLAIRIEVFRTLDTIHTSFSRVLAPYLPDVLTAALTHLQALYPTFAQYYLADNASVPESSEGEPIELSRLAAPLIDFVSSVARGTKARAWFEAPGTLVALVNVLVKWAQMTKENEEDWAGDANLFVSQEDDETQAYSVRVAVFDLLASLLNNAPVLTISALQASVQTIVADSLQARQNGDADWWRALEGILAALGSQNEPILDSLEDEEGSGRPKPINIEQLLGEAIPSLLTLSDYPFIQGRCLVFASRYAKLLPAETSGQYLEAAVQVIESGETGIPFKISAVKAIQHFCQDIDDDALKPIVPRIARDLGPFLFQTTEDTLSLVLETLAVVVEVDDSSWLTADLARDLVLALLEVWTKNIKDPIFLSILTDLFSAIASSSTPGVYQTAVEQSLSKLAPAIGNTNAAESWIASSALDLVSSLARGAPDSGLGEGFFAAIAPQLFACLKVAEDRDVLQNGAALLTLVVRKDVSQLLAWSDASGASGLTNVLGVVARLLQNQDESGGLVVGDLIIHLLRRAGDGVLPVLPELLEAMLKRMQTAQTATFLQSLVIPFAFLIHTQRDAILDLVERVVVDGGRSGLDVLLNTWCENAETFQGFWPTRVSNLALCQLLLCERASLRALMVKGDIVVKPETRNVIMTRSKTKAAPVEFTSVPFPVKALKLLLHDLQSNGEAATMSANGGLAADLESDDGNSEWGDDAPDGGLMKDELAFLSDMIGVRGMSFDNDDVLEGSDDEDLKSDPISQIDLRTHLITFFRECNARDPGGFAGLVGQLNTEEMAVVQTVTGQLS</sequence>
<accession>A0ACB8RPZ9</accession>
<dbReference type="Proteomes" id="UP000814033">
    <property type="component" value="Unassembled WGS sequence"/>
</dbReference>
<organism evidence="1 2">
    <name type="scientific">Auriscalpium vulgare</name>
    <dbReference type="NCBI Taxonomy" id="40419"/>
    <lineage>
        <taxon>Eukaryota</taxon>
        <taxon>Fungi</taxon>
        <taxon>Dikarya</taxon>
        <taxon>Basidiomycota</taxon>
        <taxon>Agaricomycotina</taxon>
        <taxon>Agaricomycetes</taxon>
        <taxon>Russulales</taxon>
        <taxon>Auriscalpiaceae</taxon>
        <taxon>Auriscalpium</taxon>
    </lineage>
</organism>
<proteinExistence type="predicted"/>
<name>A0ACB8RPZ9_9AGAM</name>
<comment type="caution">
    <text evidence="1">The sequence shown here is derived from an EMBL/GenBank/DDBJ whole genome shotgun (WGS) entry which is preliminary data.</text>
</comment>
<evidence type="ECO:0000313" key="1">
    <source>
        <dbReference type="EMBL" id="KAI0045675.1"/>
    </source>
</evidence>
<keyword evidence="2" id="KW-1185">Reference proteome</keyword>
<dbReference type="EMBL" id="MU275945">
    <property type="protein sequence ID" value="KAI0045675.1"/>
    <property type="molecule type" value="Genomic_DNA"/>
</dbReference>
<gene>
    <name evidence="1" type="ORF">FA95DRAFT_1596720</name>
</gene>
<protein>
    <submittedName>
        <fullName evidence="1">ARM repeat-containing protein</fullName>
    </submittedName>
</protein>
<reference evidence="1" key="1">
    <citation type="submission" date="2021-02" db="EMBL/GenBank/DDBJ databases">
        <authorList>
            <consortium name="DOE Joint Genome Institute"/>
            <person name="Ahrendt S."/>
            <person name="Looney B.P."/>
            <person name="Miyauchi S."/>
            <person name="Morin E."/>
            <person name="Drula E."/>
            <person name="Courty P.E."/>
            <person name="Chicoki N."/>
            <person name="Fauchery L."/>
            <person name="Kohler A."/>
            <person name="Kuo A."/>
            <person name="Labutti K."/>
            <person name="Pangilinan J."/>
            <person name="Lipzen A."/>
            <person name="Riley R."/>
            <person name="Andreopoulos W."/>
            <person name="He G."/>
            <person name="Johnson J."/>
            <person name="Barry K.W."/>
            <person name="Grigoriev I.V."/>
            <person name="Nagy L."/>
            <person name="Hibbett D."/>
            <person name="Henrissat B."/>
            <person name="Matheny P.B."/>
            <person name="Labbe J."/>
            <person name="Martin F."/>
        </authorList>
    </citation>
    <scope>NUCLEOTIDE SEQUENCE</scope>
    <source>
        <strain evidence="1">FP105234-sp</strain>
    </source>
</reference>
<reference evidence="1" key="2">
    <citation type="journal article" date="2022" name="New Phytol.">
        <title>Evolutionary transition to the ectomycorrhizal habit in the genomes of a hyperdiverse lineage of mushroom-forming fungi.</title>
        <authorList>
            <person name="Looney B."/>
            <person name="Miyauchi S."/>
            <person name="Morin E."/>
            <person name="Drula E."/>
            <person name="Courty P.E."/>
            <person name="Kohler A."/>
            <person name="Kuo A."/>
            <person name="LaButti K."/>
            <person name="Pangilinan J."/>
            <person name="Lipzen A."/>
            <person name="Riley R."/>
            <person name="Andreopoulos W."/>
            <person name="He G."/>
            <person name="Johnson J."/>
            <person name="Nolan M."/>
            <person name="Tritt A."/>
            <person name="Barry K.W."/>
            <person name="Grigoriev I.V."/>
            <person name="Nagy L.G."/>
            <person name="Hibbett D."/>
            <person name="Henrissat B."/>
            <person name="Matheny P.B."/>
            <person name="Labbe J."/>
            <person name="Martin F.M."/>
        </authorList>
    </citation>
    <scope>NUCLEOTIDE SEQUENCE</scope>
    <source>
        <strain evidence="1">FP105234-sp</strain>
    </source>
</reference>